<accession>A0A0H5Q8E1</accession>
<organism evidence="1">
    <name type="scientific">uncultured prokaryote</name>
    <dbReference type="NCBI Taxonomy" id="198431"/>
    <lineage>
        <taxon>unclassified sequences</taxon>
        <taxon>environmental samples</taxon>
    </lineage>
</organism>
<sequence length="89" mass="10267">MKKIITVVGLSLFLFGCDSADKVYTKDDIKKDPALYKEMKVKCSDVSYRDKNKQNCENLSRAYMDKQMEMPNIKSSFDLSSPKKEKTVE</sequence>
<protein>
    <recommendedName>
        <fullName evidence="2">EexN family lipoprotein</fullName>
    </recommendedName>
</protein>
<reference evidence="1" key="2">
    <citation type="submission" date="2015-07" db="EMBL/GenBank/DDBJ databases">
        <title>Plasmids, circular viruses and viroids from rat gut.</title>
        <authorList>
            <person name="Jorgensen T.J."/>
            <person name="Hansen M.A."/>
            <person name="Xu Z."/>
            <person name="Tabak M.A."/>
            <person name="Sorensen S.J."/>
            <person name="Hansen L.H."/>
        </authorList>
    </citation>
    <scope>NUCLEOTIDE SEQUENCE</scope>
    <source>
        <plasmid evidence="1">pRGFK1679</plasmid>
    </source>
</reference>
<dbReference type="AlphaFoldDB" id="A0A0H5Q8E1"/>
<evidence type="ECO:0000313" key="1">
    <source>
        <dbReference type="EMBL" id="CRY97659.1"/>
    </source>
</evidence>
<name>A0A0H5Q8E1_9ZZZZ</name>
<dbReference type="PROSITE" id="PS51257">
    <property type="entry name" value="PROKAR_LIPOPROTEIN"/>
    <property type="match status" value="1"/>
</dbReference>
<keyword evidence="1" id="KW-0614">Plasmid</keyword>
<evidence type="ECO:0008006" key="2">
    <source>
        <dbReference type="Google" id="ProtNLM"/>
    </source>
</evidence>
<dbReference type="EMBL" id="LN854182">
    <property type="protein sequence ID" value="CRY97659.1"/>
    <property type="molecule type" value="Genomic_DNA"/>
</dbReference>
<dbReference type="InterPro" id="IPR047937">
    <property type="entry name" value="Eex_IncN-like"/>
</dbReference>
<geneLocation type="plasmid" evidence="1">
    <name>pRGFK1679</name>
</geneLocation>
<reference evidence="1" key="1">
    <citation type="submission" date="2015-06" db="EMBL/GenBank/DDBJ databases">
        <authorList>
            <person name="Joergensen T."/>
        </authorList>
    </citation>
    <scope>NUCLEOTIDE SEQUENCE</scope>
    <source>
        <plasmid evidence="1">pRGFK1679</plasmid>
    </source>
</reference>
<proteinExistence type="predicted"/>
<dbReference type="NCBIfam" id="NF033894">
    <property type="entry name" value="Eex_IncN"/>
    <property type="match status" value="1"/>
</dbReference>